<protein>
    <submittedName>
        <fullName evidence="1">Uncharacterized protein</fullName>
    </submittedName>
</protein>
<keyword evidence="2" id="KW-1185">Reference proteome</keyword>
<evidence type="ECO:0000313" key="2">
    <source>
        <dbReference type="Proteomes" id="UP000001918"/>
    </source>
</evidence>
<reference evidence="1 2" key="1">
    <citation type="journal article" date="2011" name="Stand. Genomic Sci.">
        <title>Complete genome sequence of Thermomonospora curvata type strain (B9).</title>
        <authorList>
            <person name="Chertkov O."/>
            <person name="Sikorski J."/>
            <person name="Nolan M."/>
            <person name="Lapidus A."/>
            <person name="Lucas S."/>
            <person name="Del Rio T.G."/>
            <person name="Tice H."/>
            <person name="Cheng J.F."/>
            <person name="Goodwin L."/>
            <person name="Pitluck S."/>
            <person name="Liolios K."/>
            <person name="Ivanova N."/>
            <person name="Mavromatis K."/>
            <person name="Mikhailova N."/>
            <person name="Ovchinnikova G."/>
            <person name="Pati A."/>
            <person name="Chen A."/>
            <person name="Palaniappan K."/>
            <person name="Djao O.D."/>
            <person name="Land M."/>
            <person name="Hauser L."/>
            <person name="Chang Y.J."/>
            <person name="Jeffries C.D."/>
            <person name="Brettin T."/>
            <person name="Han C."/>
            <person name="Detter J.C."/>
            <person name="Rohde M."/>
            <person name="Goker M."/>
            <person name="Woyke T."/>
            <person name="Bristow J."/>
            <person name="Eisen J.A."/>
            <person name="Markowitz V."/>
            <person name="Hugenholtz P."/>
            <person name="Klenk H.P."/>
            <person name="Kyrpides N.C."/>
        </authorList>
    </citation>
    <scope>NUCLEOTIDE SEQUENCE [LARGE SCALE GENOMIC DNA]</scope>
    <source>
        <strain evidence="2">ATCC 19995 / DSM 43183 / JCM 3096 / KCTC 9072 / NBRC 15933 / NCIMB 10081 / Henssen B9</strain>
    </source>
</reference>
<dbReference type="HOGENOM" id="CLU_1874196_0_0_11"/>
<dbReference type="Proteomes" id="UP000001918">
    <property type="component" value="Chromosome"/>
</dbReference>
<dbReference type="AlphaFoldDB" id="D1A2B5"/>
<accession>D1A2B5</accession>
<sequence length="169" mass="19434">MTTGQLTADRWAEVEELWAKDGLIRLAGSLQGPDPLAGRWRLHLVPAHPAPTTPRAWLSLRLRRRRTARRRGPGPYDVTVSAGRFDVAVPVRDLTPPRPFRSERWDVRLVCHTVRTEVEMPVGRRLGRPRARAITYPAQCFTDGRGARYRVRPRYTADDRLLLVSRRVR</sequence>
<name>D1A2B5_THECD</name>
<gene>
    <name evidence="1" type="ordered locus">Tcur_4241</name>
</gene>
<organism evidence="1 2">
    <name type="scientific">Thermomonospora curvata (strain ATCC 19995 / DSM 43183 / JCM 3096 / KCTC 9072 / NBRC 15933 / NCIMB 10081 / Henssen B9)</name>
    <dbReference type="NCBI Taxonomy" id="471852"/>
    <lineage>
        <taxon>Bacteria</taxon>
        <taxon>Bacillati</taxon>
        <taxon>Actinomycetota</taxon>
        <taxon>Actinomycetes</taxon>
        <taxon>Streptosporangiales</taxon>
        <taxon>Thermomonosporaceae</taxon>
        <taxon>Thermomonospora</taxon>
    </lineage>
</organism>
<evidence type="ECO:0000313" key="1">
    <source>
        <dbReference type="EMBL" id="ACY99768.1"/>
    </source>
</evidence>
<dbReference type="RefSeq" id="WP_012854551.1">
    <property type="nucleotide sequence ID" value="NC_013510.1"/>
</dbReference>
<proteinExistence type="predicted"/>
<dbReference type="OrthoDB" id="4221269at2"/>
<dbReference type="KEGG" id="tcu:Tcur_4241"/>
<dbReference type="STRING" id="471852.Tcur_4241"/>
<dbReference type="EMBL" id="CP001738">
    <property type="protein sequence ID" value="ACY99768.1"/>
    <property type="molecule type" value="Genomic_DNA"/>
</dbReference>